<dbReference type="EMBL" id="CYKH01001604">
    <property type="protein sequence ID" value="CUG87952.1"/>
    <property type="molecule type" value="Genomic_DNA"/>
</dbReference>
<evidence type="ECO:0000256" key="4">
    <source>
        <dbReference type="SAM" id="MobiDB-lite"/>
    </source>
</evidence>
<dbReference type="Proteomes" id="UP000051952">
    <property type="component" value="Unassembled WGS sequence"/>
</dbReference>
<dbReference type="SMART" id="SM00028">
    <property type="entry name" value="TPR"/>
    <property type="match status" value="11"/>
</dbReference>
<protein>
    <submittedName>
        <fullName evidence="5">Uncharacterized protein</fullName>
    </submittedName>
</protein>
<dbReference type="SUPFAM" id="SSF48452">
    <property type="entry name" value="TPR-like"/>
    <property type="match status" value="4"/>
</dbReference>
<name>A0A0S4J9A2_BODSA</name>
<keyword evidence="2 3" id="KW-0802">TPR repeat</keyword>
<evidence type="ECO:0000256" key="3">
    <source>
        <dbReference type="PROSITE-ProRule" id="PRU00339"/>
    </source>
</evidence>
<dbReference type="Pfam" id="PF13424">
    <property type="entry name" value="TPR_12"/>
    <property type="match status" value="2"/>
</dbReference>
<dbReference type="OrthoDB" id="5986190at2759"/>
<dbReference type="Gene3D" id="1.25.40.10">
    <property type="entry name" value="Tetratricopeptide repeat domain"/>
    <property type="match status" value="4"/>
</dbReference>
<dbReference type="AlphaFoldDB" id="A0A0S4J9A2"/>
<dbReference type="PROSITE" id="PS50005">
    <property type="entry name" value="TPR"/>
    <property type="match status" value="1"/>
</dbReference>
<accession>A0A0S4J9A2</accession>
<proteinExistence type="predicted"/>
<feature type="region of interest" description="Disordered" evidence="4">
    <location>
        <begin position="629"/>
        <end position="651"/>
    </location>
</feature>
<evidence type="ECO:0000256" key="2">
    <source>
        <dbReference type="ARBA" id="ARBA00022803"/>
    </source>
</evidence>
<feature type="repeat" description="TPR" evidence="3">
    <location>
        <begin position="525"/>
        <end position="558"/>
    </location>
</feature>
<sequence length="651" mass="73426">MLMGASALTAQLRFVGPRQYAPKGYRDAAGHVPMTPEFGEECNDLAKVAHQSKNFGDAIALYDRALTMRREVHGPINELCAATLHNIGRCFIDMKEYGAAENALTEAAAIYEKLQGPLSIKYAESLALLAHTYVHLKFLDESEKAFKDAIRVYRDTIFNHKDNSWLPENREPVKEPNLHPLSSVAHALADCATLFLMRGWEHRAIQFLEEALEIRRFLYSRHQKFRPMIAQTLNKIAELKKAINDGVGADMAISECIEICISTMGKDSAATAHAVSTKAGLLAGKKQFREALKLYEESTTTYGIALGKDHPIFAQEIVKLGRAQEYVEDFAGAEKSYRRGLDLLEKVTGDDSPQVAEAALCLGTLLIRKLDIDAGIEHIRNAVKIRKNKNRDDPQLAFMYQKLGEAYAMKQEHHAEAYFLMSIDRFRENAKIDQLQRTYMTDVLDDLGLYYLEFKHLDKAEGCFKESLDARIELLGENHATVAYSYSNFALLYLQRDDYKNCEKMCENAVEMYLKTAKSNVIAQADVYTTHGQCMQLQKKYPEAMKYHEKALNIRRTRGDTLETATAESLNHIARVYVGMKDYAKALKNVAEAKRIALKYSPDVTRALRTEIEVTEQRIPTMDLWTQEIEAGGGNDASSKTTVSKPEETAK</sequence>
<dbReference type="VEuPathDB" id="TriTrypDB:BSAL_12845"/>
<dbReference type="InterPro" id="IPR011990">
    <property type="entry name" value="TPR-like_helical_dom_sf"/>
</dbReference>
<gene>
    <name evidence="5" type="ORF">BSAL_12845</name>
</gene>
<organism evidence="5 6">
    <name type="scientific">Bodo saltans</name>
    <name type="common">Flagellated protozoan</name>
    <dbReference type="NCBI Taxonomy" id="75058"/>
    <lineage>
        <taxon>Eukaryota</taxon>
        <taxon>Discoba</taxon>
        <taxon>Euglenozoa</taxon>
        <taxon>Kinetoplastea</taxon>
        <taxon>Metakinetoplastina</taxon>
        <taxon>Eubodonida</taxon>
        <taxon>Bodonidae</taxon>
        <taxon>Bodo</taxon>
    </lineage>
</organism>
<reference evidence="6" key="1">
    <citation type="submission" date="2015-09" db="EMBL/GenBank/DDBJ databases">
        <authorList>
            <consortium name="Pathogen Informatics"/>
        </authorList>
    </citation>
    <scope>NUCLEOTIDE SEQUENCE [LARGE SCALE GENOMIC DNA]</scope>
    <source>
        <strain evidence="6">Lake Konstanz</strain>
    </source>
</reference>
<evidence type="ECO:0000313" key="5">
    <source>
        <dbReference type="EMBL" id="CUG87952.1"/>
    </source>
</evidence>
<evidence type="ECO:0000313" key="6">
    <source>
        <dbReference type="Proteomes" id="UP000051952"/>
    </source>
</evidence>
<keyword evidence="6" id="KW-1185">Reference proteome</keyword>
<dbReference type="PANTHER" id="PTHR45641:SF19">
    <property type="entry name" value="NEPHROCYSTIN-3"/>
    <property type="match status" value="1"/>
</dbReference>
<dbReference type="OMA" id="QRTYMTD"/>
<evidence type="ECO:0000256" key="1">
    <source>
        <dbReference type="ARBA" id="ARBA00022737"/>
    </source>
</evidence>
<dbReference type="Pfam" id="PF13181">
    <property type="entry name" value="TPR_8"/>
    <property type="match status" value="1"/>
</dbReference>
<keyword evidence="1" id="KW-0677">Repeat</keyword>
<dbReference type="InterPro" id="IPR019734">
    <property type="entry name" value="TPR_rpt"/>
</dbReference>
<dbReference type="PANTHER" id="PTHR45641">
    <property type="entry name" value="TETRATRICOPEPTIDE REPEAT PROTEIN (AFU_ORTHOLOGUE AFUA_6G03870)"/>
    <property type="match status" value="1"/>
</dbReference>
<dbReference type="Pfam" id="PF13374">
    <property type="entry name" value="TPR_10"/>
    <property type="match status" value="2"/>
</dbReference>